<dbReference type="Pfam" id="PF00551">
    <property type="entry name" value="Formyl_trans_N"/>
    <property type="match status" value="1"/>
</dbReference>
<dbReference type="HAMAP" id="MF_01930">
    <property type="entry name" value="PurN"/>
    <property type="match status" value="1"/>
</dbReference>
<evidence type="ECO:0000256" key="3">
    <source>
        <dbReference type="ARBA" id="ARBA00022755"/>
    </source>
</evidence>
<keyword evidence="2 4" id="KW-0808">Transferase</keyword>
<name>A0ABT8G8H2_9MICO</name>
<evidence type="ECO:0000256" key="2">
    <source>
        <dbReference type="ARBA" id="ARBA00022679"/>
    </source>
</evidence>
<evidence type="ECO:0000256" key="4">
    <source>
        <dbReference type="HAMAP-Rule" id="MF_01930"/>
    </source>
</evidence>
<dbReference type="PANTHER" id="PTHR43369">
    <property type="entry name" value="PHOSPHORIBOSYLGLYCINAMIDE FORMYLTRANSFERASE"/>
    <property type="match status" value="1"/>
</dbReference>
<gene>
    <name evidence="4 6" type="primary">purN</name>
    <name evidence="6" type="ORF">QQX09_03805</name>
</gene>
<dbReference type="InterPro" id="IPR036477">
    <property type="entry name" value="Formyl_transf_N_sf"/>
</dbReference>
<dbReference type="Proteomes" id="UP001172728">
    <property type="component" value="Unassembled WGS sequence"/>
</dbReference>
<dbReference type="NCBIfam" id="TIGR00639">
    <property type="entry name" value="PurN"/>
    <property type="match status" value="1"/>
</dbReference>
<dbReference type="Gene3D" id="3.40.50.170">
    <property type="entry name" value="Formyl transferase, N-terminal domain"/>
    <property type="match status" value="1"/>
</dbReference>
<evidence type="ECO:0000259" key="5">
    <source>
        <dbReference type="Pfam" id="PF00551"/>
    </source>
</evidence>
<accession>A0ABT8G8H2</accession>
<proteinExistence type="inferred from homology"/>
<comment type="caution">
    <text evidence="4">Lacks conserved residue(s) required for the propagation of feature annotation.</text>
</comment>
<feature type="site" description="Raises pKa of active site His" evidence="4">
    <location>
        <position position="151"/>
    </location>
</feature>
<feature type="domain" description="Formyl transferase N-terminal" evidence="5">
    <location>
        <begin position="9"/>
        <end position="187"/>
    </location>
</feature>
<dbReference type="InterPro" id="IPR004607">
    <property type="entry name" value="GART"/>
</dbReference>
<evidence type="ECO:0000313" key="7">
    <source>
        <dbReference type="Proteomes" id="UP001172728"/>
    </source>
</evidence>
<evidence type="ECO:0000256" key="1">
    <source>
        <dbReference type="ARBA" id="ARBA00005054"/>
    </source>
</evidence>
<dbReference type="EMBL" id="JAUHPW010000002">
    <property type="protein sequence ID" value="MDN4474979.1"/>
    <property type="molecule type" value="Genomic_DNA"/>
</dbReference>
<dbReference type="SUPFAM" id="SSF53328">
    <property type="entry name" value="Formyltransferase"/>
    <property type="match status" value="1"/>
</dbReference>
<dbReference type="InterPro" id="IPR002376">
    <property type="entry name" value="Formyl_transf_N"/>
</dbReference>
<comment type="pathway">
    <text evidence="1 4">Purine metabolism; IMP biosynthesis via de novo pathway; N(2)-formyl-N(1)-(5-phospho-D-ribosyl)glycinamide from N(1)-(5-phospho-D-ribosyl)glycinamide (10-formyl THF route): step 1/1.</text>
</comment>
<feature type="active site" description="Proton donor" evidence="4">
    <location>
        <position position="115"/>
    </location>
</feature>
<comment type="similarity">
    <text evidence="4">Belongs to the GART family.</text>
</comment>
<keyword evidence="3 4" id="KW-0658">Purine biosynthesis</keyword>
<dbReference type="CDD" id="cd08645">
    <property type="entry name" value="FMT_core_GART"/>
    <property type="match status" value="1"/>
</dbReference>
<comment type="function">
    <text evidence="4">Catalyzes the transfer of a formyl group from 10-formyltetrahydrofolate to 5-phospho-ribosyl-glycinamide (GAR), producing 5-phospho-ribosyl-N-formylglycinamide (FGAR) and tetrahydrofolate.</text>
</comment>
<feature type="binding site" evidence="4">
    <location>
        <position position="71"/>
    </location>
    <ligand>
        <name>(6R)-10-formyltetrahydrofolate</name>
        <dbReference type="ChEBI" id="CHEBI:195366"/>
    </ligand>
</feature>
<organism evidence="6 7">
    <name type="scientific">Demequina litoralis</name>
    <dbReference type="NCBI Taxonomy" id="3051660"/>
    <lineage>
        <taxon>Bacteria</taxon>
        <taxon>Bacillati</taxon>
        <taxon>Actinomycetota</taxon>
        <taxon>Actinomycetes</taxon>
        <taxon>Micrococcales</taxon>
        <taxon>Demequinaceae</taxon>
        <taxon>Demequina</taxon>
    </lineage>
</organism>
<comment type="catalytic activity">
    <reaction evidence="4">
        <text>N(1)-(5-phospho-beta-D-ribosyl)glycinamide + (6R)-10-formyltetrahydrofolate = N(2)-formyl-N(1)-(5-phospho-beta-D-ribosyl)glycinamide + (6S)-5,6,7,8-tetrahydrofolate + H(+)</text>
        <dbReference type="Rhea" id="RHEA:15053"/>
        <dbReference type="ChEBI" id="CHEBI:15378"/>
        <dbReference type="ChEBI" id="CHEBI:57453"/>
        <dbReference type="ChEBI" id="CHEBI:143788"/>
        <dbReference type="ChEBI" id="CHEBI:147286"/>
        <dbReference type="ChEBI" id="CHEBI:195366"/>
        <dbReference type="EC" id="2.1.2.2"/>
    </reaction>
</comment>
<sequence>MTNAPRPRRVVVLASGTGSTMRAVLEAARDESYGARVVGLVTDKEGAGALDIAREFGIPTAVVRLADFESRALWDQAIARTIATFDPELVLLAGFMRMLGEPSLERFGGRILNTHPALLPAYPGAHGVRDALAGGAKVTGCTVIVVDHGVDTGPIVAQAAVEVRDDDTEATLHERIKGVERGLVVRTLGRLAREGWTVTGRSVRIGAATPTSEEEE</sequence>
<dbReference type="GO" id="GO:0004644">
    <property type="term" value="F:phosphoribosylglycinamide formyltransferase activity"/>
    <property type="evidence" value="ECO:0007669"/>
    <property type="project" value="UniProtKB-EC"/>
</dbReference>
<feature type="binding site" evidence="4">
    <location>
        <position position="113"/>
    </location>
    <ligand>
        <name>(6R)-10-formyltetrahydrofolate</name>
        <dbReference type="ChEBI" id="CHEBI:195366"/>
    </ligand>
</feature>
<dbReference type="EC" id="2.1.2.2" evidence="4"/>
<dbReference type="RefSeq" id="WP_301131420.1">
    <property type="nucleotide sequence ID" value="NZ_JAUHPW010000002.1"/>
</dbReference>
<comment type="caution">
    <text evidence="6">The sequence shown here is derived from an EMBL/GenBank/DDBJ whole genome shotgun (WGS) entry which is preliminary data.</text>
</comment>
<protein>
    <recommendedName>
        <fullName evidence="4">Phosphoribosylglycinamide formyltransferase</fullName>
        <ecNumber evidence="4">2.1.2.2</ecNumber>
    </recommendedName>
    <alternativeName>
        <fullName evidence="4">5'-phosphoribosylglycinamide transformylase</fullName>
    </alternativeName>
    <alternativeName>
        <fullName evidence="4">GAR transformylase</fullName>
        <shortName evidence="4">GART</shortName>
    </alternativeName>
</protein>
<reference evidence="6" key="1">
    <citation type="submission" date="2023-06" db="EMBL/GenBank/DDBJ databases">
        <title>Sysu t00192.</title>
        <authorList>
            <person name="Gao L."/>
            <person name="Fang B.-Z."/>
            <person name="Li W.-J."/>
        </authorList>
    </citation>
    <scope>NUCLEOTIDE SEQUENCE</scope>
    <source>
        <strain evidence="6">SYSU T00192</strain>
    </source>
</reference>
<dbReference type="PANTHER" id="PTHR43369:SF2">
    <property type="entry name" value="PHOSPHORIBOSYLGLYCINAMIDE FORMYLTRANSFERASE"/>
    <property type="match status" value="1"/>
</dbReference>
<keyword evidence="7" id="KW-1185">Reference proteome</keyword>
<evidence type="ECO:0000313" key="6">
    <source>
        <dbReference type="EMBL" id="MDN4474979.1"/>
    </source>
</evidence>